<evidence type="ECO:0000313" key="3">
    <source>
        <dbReference type="Proteomes" id="UP000032809"/>
    </source>
</evidence>
<dbReference type="PANTHER" id="PTHR30337:SF0">
    <property type="entry name" value="NUCLEASE SBCCD SUBUNIT D"/>
    <property type="match status" value="1"/>
</dbReference>
<dbReference type="Gene3D" id="3.60.21.10">
    <property type="match status" value="1"/>
</dbReference>
<keyword evidence="3" id="KW-1185">Reference proteome</keyword>
<dbReference type="Pfam" id="PF00149">
    <property type="entry name" value="Metallophos"/>
    <property type="match status" value="1"/>
</dbReference>
<dbReference type="InterPro" id="IPR029052">
    <property type="entry name" value="Metallo-depent_PP-like"/>
</dbReference>
<gene>
    <name evidence="2" type="ORF">DTL3_1032</name>
</gene>
<dbReference type="InterPro" id="IPR004843">
    <property type="entry name" value="Calcineurin-like_PHP"/>
</dbReference>
<feature type="domain" description="Calcineurin-like phosphoesterase" evidence="1">
    <location>
        <begin position="2"/>
        <end position="50"/>
    </location>
</feature>
<name>A0A0C7NKC5_DEFTU</name>
<dbReference type="STRING" id="1006576.DTL3_1032"/>
<dbReference type="Proteomes" id="UP000032809">
    <property type="component" value="Chromosome I"/>
</dbReference>
<sequence length="79" mass="8715">MVISGDLYDRVVPPAEAINLLNETLSKIVLEFRIPTIIISGNHDSAERLEFLNGILSGMVLQIEGVLKGEVKEGSFIKY</sequence>
<dbReference type="InterPro" id="IPR050535">
    <property type="entry name" value="DNA_Repair-Maintenance_Comp"/>
</dbReference>
<dbReference type="EMBL" id="LN824141">
    <property type="protein sequence ID" value="CEP78336.1"/>
    <property type="molecule type" value="Genomic_DNA"/>
</dbReference>
<organism evidence="2 3">
    <name type="scientific">Defluviitoga tunisiensis</name>
    <dbReference type="NCBI Taxonomy" id="1006576"/>
    <lineage>
        <taxon>Bacteria</taxon>
        <taxon>Thermotogati</taxon>
        <taxon>Thermotogota</taxon>
        <taxon>Thermotogae</taxon>
        <taxon>Petrotogales</taxon>
        <taxon>Petrotogaceae</taxon>
        <taxon>Defluviitoga</taxon>
    </lineage>
</organism>
<protein>
    <submittedName>
        <fullName evidence="2">Nuclease SbcCD subunit D</fullName>
    </submittedName>
</protein>
<dbReference type="HOGENOM" id="CLU_2600243_0_0_0"/>
<dbReference type="KEGG" id="dtn:DTL3_1032"/>
<dbReference type="GO" id="GO:0016787">
    <property type="term" value="F:hydrolase activity"/>
    <property type="evidence" value="ECO:0007669"/>
    <property type="project" value="InterPro"/>
</dbReference>
<reference evidence="3" key="1">
    <citation type="submission" date="2014-11" db="EMBL/GenBank/DDBJ databases">
        <authorList>
            <person name="Wibberg D."/>
        </authorList>
    </citation>
    <scope>NUCLEOTIDE SEQUENCE [LARGE SCALE GENOMIC DNA]</scope>
    <source>
        <strain evidence="3">L3</strain>
    </source>
</reference>
<accession>A0A0C7NKC5</accession>
<evidence type="ECO:0000259" key="1">
    <source>
        <dbReference type="Pfam" id="PF00149"/>
    </source>
</evidence>
<evidence type="ECO:0000313" key="2">
    <source>
        <dbReference type="EMBL" id="CEP78336.1"/>
    </source>
</evidence>
<dbReference type="SUPFAM" id="SSF56300">
    <property type="entry name" value="Metallo-dependent phosphatases"/>
    <property type="match status" value="1"/>
</dbReference>
<dbReference type="PATRIC" id="fig|1006576.9.peg.1023"/>
<proteinExistence type="predicted"/>
<dbReference type="PANTHER" id="PTHR30337">
    <property type="entry name" value="COMPONENT OF ATP-DEPENDENT DSDNA EXONUCLEASE"/>
    <property type="match status" value="1"/>
</dbReference>
<dbReference type="AlphaFoldDB" id="A0A0C7NKC5"/>
<dbReference type="RefSeq" id="WP_045087811.1">
    <property type="nucleotide sequence ID" value="NZ_LN824141.1"/>
</dbReference>